<dbReference type="PANTHER" id="PTHR10293">
    <property type="entry name" value="GLUTAREDOXIN FAMILY MEMBER"/>
    <property type="match status" value="1"/>
</dbReference>
<comment type="caution">
    <text evidence="7">The sequence shown here is derived from an EMBL/GenBank/DDBJ whole genome shotgun (WGS) entry which is preliminary data.</text>
</comment>
<dbReference type="EMBL" id="JAGRRH010000021">
    <property type="protein sequence ID" value="KAG7347233.1"/>
    <property type="molecule type" value="Genomic_DNA"/>
</dbReference>
<feature type="domain" description="Glutaredoxin" evidence="6">
    <location>
        <begin position="97"/>
        <end position="161"/>
    </location>
</feature>
<keyword evidence="5" id="KW-0676">Redox-active center</keyword>
<dbReference type="PANTHER" id="PTHR10293:SF16">
    <property type="entry name" value="GLUTAREDOXIN-RELATED PROTEIN 5, MITOCHONDRIAL"/>
    <property type="match status" value="1"/>
</dbReference>
<evidence type="ECO:0000313" key="10">
    <source>
        <dbReference type="Proteomes" id="UP000693970"/>
    </source>
</evidence>
<dbReference type="AlphaFoldDB" id="A0A9K3K876"/>
<name>A0A9K3K876_9STRA</name>
<dbReference type="InterPro" id="IPR002109">
    <property type="entry name" value="Glutaredoxin"/>
</dbReference>
<dbReference type="GO" id="GO:0051537">
    <property type="term" value="F:2 iron, 2 sulfur cluster binding"/>
    <property type="evidence" value="ECO:0007669"/>
    <property type="project" value="UniProtKB-KW"/>
</dbReference>
<evidence type="ECO:0000313" key="7">
    <source>
        <dbReference type="EMBL" id="KAG7338722.1"/>
    </source>
</evidence>
<dbReference type="GO" id="GO:0046872">
    <property type="term" value="F:metal ion binding"/>
    <property type="evidence" value="ECO:0007669"/>
    <property type="project" value="UniProtKB-KW"/>
</dbReference>
<reference evidence="7" key="1">
    <citation type="journal article" date="2021" name="Sci. Rep.">
        <title>Diploid genomic architecture of Nitzschia inconspicua, an elite biomass production diatom.</title>
        <authorList>
            <person name="Oliver A."/>
            <person name="Podell S."/>
            <person name="Pinowska A."/>
            <person name="Traller J.C."/>
            <person name="Smith S.R."/>
            <person name="McClure R."/>
            <person name="Beliaev A."/>
            <person name="Bohutskyi P."/>
            <person name="Hill E.A."/>
            <person name="Rabines A."/>
            <person name="Zheng H."/>
            <person name="Allen L.Z."/>
            <person name="Kuo A."/>
            <person name="Grigoriev I.V."/>
            <person name="Allen A.E."/>
            <person name="Hazlebeck D."/>
            <person name="Allen E.E."/>
        </authorList>
    </citation>
    <scope>NUCLEOTIDE SEQUENCE</scope>
    <source>
        <strain evidence="7">Hildebrandi</strain>
    </source>
</reference>
<keyword evidence="3" id="KW-0408">Iron</keyword>
<dbReference type="Proteomes" id="UP000693970">
    <property type="component" value="Unassembled WGS sequence"/>
</dbReference>
<evidence type="ECO:0000313" key="9">
    <source>
        <dbReference type="EMBL" id="KAG7364122.1"/>
    </source>
</evidence>
<evidence type="ECO:0000256" key="5">
    <source>
        <dbReference type="ARBA" id="ARBA00023284"/>
    </source>
</evidence>
<dbReference type="CDD" id="cd03028">
    <property type="entry name" value="GRX_PICOT_like"/>
    <property type="match status" value="1"/>
</dbReference>
<keyword evidence="7" id="KW-0575">Peroxidase</keyword>
<dbReference type="Pfam" id="PF00462">
    <property type="entry name" value="Glutaredoxin"/>
    <property type="match status" value="1"/>
</dbReference>
<dbReference type="NCBIfam" id="TIGR00365">
    <property type="entry name" value="Grx4 family monothiol glutaredoxin"/>
    <property type="match status" value="1"/>
</dbReference>
<dbReference type="OrthoDB" id="415696at2759"/>
<proteinExistence type="predicted"/>
<keyword evidence="10" id="KW-1185">Reference proteome</keyword>
<protein>
    <submittedName>
        <fullName evidence="9">Glutaredoxin</fullName>
    </submittedName>
    <submittedName>
        <fullName evidence="7">Glutathione peroxidase</fullName>
    </submittedName>
</protein>
<dbReference type="FunFam" id="3.40.30.10:FF:000005">
    <property type="entry name" value="Glutaredoxin 5"/>
    <property type="match status" value="1"/>
</dbReference>
<organism evidence="7 10">
    <name type="scientific">Nitzschia inconspicua</name>
    <dbReference type="NCBI Taxonomy" id="303405"/>
    <lineage>
        <taxon>Eukaryota</taxon>
        <taxon>Sar</taxon>
        <taxon>Stramenopiles</taxon>
        <taxon>Ochrophyta</taxon>
        <taxon>Bacillariophyta</taxon>
        <taxon>Bacillariophyceae</taxon>
        <taxon>Bacillariophycidae</taxon>
        <taxon>Bacillariales</taxon>
        <taxon>Bacillariaceae</taxon>
        <taxon>Nitzschia</taxon>
    </lineage>
</organism>
<dbReference type="PROSITE" id="PS51354">
    <property type="entry name" value="GLUTAREDOXIN_2"/>
    <property type="match status" value="1"/>
</dbReference>
<sequence>MFSRAATSVFCKSSLYAGVGTQSSRNMLVTSTRSLSTLIPSAHHRVLGDSFTCQSPHHLASRMFSSSHDDFAPKRKVVEGEDEALKMIKEHVENNPIMLYMKGNPSMPMCGFSARVVQVLQAEGVDFSSVNVLDYPDIREGVKKFSEWPTIPQLYVNGEFIGGCDIVTQMHESGELKDVLAEAKEEK</sequence>
<evidence type="ECO:0000313" key="8">
    <source>
        <dbReference type="EMBL" id="KAG7347233.1"/>
    </source>
</evidence>
<gene>
    <name evidence="8" type="ORF">IV203_006302</name>
    <name evidence="7" type="ORF">IV203_006358</name>
    <name evidence="9" type="ORF">IV203_037324</name>
</gene>
<dbReference type="EMBL" id="JAGRRH010000051">
    <property type="protein sequence ID" value="KAG7338722.1"/>
    <property type="molecule type" value="Genomic_DNA"/>
</dbReference>
<keyword evidence="7" id="KW-0560">Oxidoreductase</keyword>
<evidence type="ECO:0000256" key="4">
    <source>
        <dbReference type="ARBA" id="ARBA00023014"/>
    </source>
</evidence>
<evidence type="ECO:0000256" key="3">
    <source>
        <dbReference type="ARBA" id="ARBA00023004"/>
    </source>
</evidence>
<dbReference type="GO" id="GO:0005759">
    <property type="term" value="C:mitochondrial matrix"/>
    <property type="evidence" value="ECO:0007669"/>
    <property type="project" value="TreeGrafter"/>
</dbReference>
<keyword evidence="2" id="KW-0479">Metal-binding</keyword>
<reference evidence="7" key="2">
    <citation type="submission" date="2021-04" db="EMBL/GenBank/DDBJ databases">
        <authorList>
            <person name="Podell S."/>
        </authorList>
    </citation>
    <scope>NUCLEOTIDE SEQUENCE</scope>
    <source>
        <strain evidence="7">Hildebrandi</strain>
    </source>
</reference>
<keyword evidence="4" id="KW-0411">Iron-sulfur</keyword>
<evidence type="ECO:0000259" key="6">
    <source>
        <dbReference type="Pfam" id="PF00462"/>
    </source>
</evidence>
<dbReference type="GO" id="GO:0004601">
    <property type="term" value="F:peroxidase activity"/>
    <property type="evidence" value="ECO:0007669"/>
    <property type="project" value="UniProtKB-KW"/>
</dbReference>
<dbReference type="EMBL" id="JAGRRH010000009">
    <property type="protein sequence ID" value="KAG7364122.1"/>
    <property type="molecule type" value="Genomic_DNA"/>
</dbReference>
<dbReference type="InterPro" id="IPR004480">
    <property type="entry name" value="Monothiol_GRX-rel"/>
</dbReference>
<keyword evidence="1" id="KW-0001">2Fe-2S</keyword>
<evidence type="ECO:0000256" key="1">
    <source>
        <dbReference type="ARBA" id="ARBA00022714"/>
    </source>
</evidence>
<dbReference type="InterPro" id="IPR033658">
    <property type="entry name" value="GRX_PICOT-like"/>
</dbReference>
<evidence type="ECO:0000256" key="2">
    <source>
        <dbReference type="ARBA" id="ARBA00022723"/>
    </source>
</evidence>
<accession>A0A9K3K876</accession>